<dbReference type="Proteomes" id="UP001234297">
    <property type="component" value="Chromosome 6"/>
</dbReference>
<proteinExistence type="predicted"/>
<protein>
    <submittedName>
        <fullName evidence="1">Uncharacterized protein</fullName>
    </submittedName>
</protein>
<reference evidence="1 2" key="1">
    <citation type="journal article" date="2022" name="Hortic Res">
        <title>A haplotype resolved chromosomal level avocado genome allows analysis of novel avocado genes.</title>
        <authorList>
            <person name="Nath O."/>
            <person name="Fletcher S.J."/>
            <person name="Hayward A."/>
            <person name="Shaw L.M."/>
            <person name="Masouleh A.K."/>
            <person name="Furtado A."/>
            <person name="Henry R.J."/>
            <person name="Mitter N."/>
        </authorList>
    </citation>
    <scope>NUCLEOTIDE SEQUENCE [LARGE SCALE GENOMIC DNA]</scope>
    <source>
        <strain evidence="2">cv. Hass</strain>
    </source>
</reference>
<gene>
    <name evidence="1" type="ORF">MRB53_021274</name>
</gene>
<organism evidence="1 2">
    <name type="scientific">Persea americana</name>
    <name type="common">Avocado</name>
    <dbReference type="NCBI Taxonomy" id="3435"/>
    <lineage>
        <taxon>Eukaryota</taxon>
        <taxon>Viridiplantae</taxon>
        <taxon>Streptophyta</taxon>
        <taxon>Embryophyta</taxon>
        <taxon>Tracheophyta</taxon>
        <taxon>Spermatophyta</taxon>
        <taxon>Magnoliopsida</taxon>
        <taxon>Magnoliidae</taxon>
        <taxon>Laurales</taxon>
        <taxon>Lauraceae</taxon>
        <taxon>Persea</taxon>
    </lineage>
</organism>
<name>A0ACC2L3N6_PERAE</name>
<evidence type="ECO:0000313" key="1">
    <source>
        <dbReference type="EMBL" id="KAJ8627967.1"/>
    </source>
</evidence>
<comment type="caution">
    <text evidence="1">The sequence shown here is derived from an EMBL/GenBank/DDBJ whole genome shotgun (WGS) entry which is preliminary data.</text>
</comment>
<evidence type="ECO:0000313" key="2">
    <source>
        <dbReference type="Proteomes" id="UP001234297"/>
    </source>
</evidence>
<keyword evidence="2" id="KW-1185">Reference proteome</keyword>
<dbReference type="EMBL" id="CM056814">
    <property type="protein sequence ID" value="KAJ8627967.1"/>
    <property type="molecule type" value="Genomic_DNA"/>
</dbReference>
<sequence length="197" mass="22039">MQEKTAHNVYDKYEMLEQNSQQRNTRGNQGGMSVELASQMASLSMDVKSLMGSFGKQLVVGQRDNRYKITDEYHNNDQTHTRITSFEGVIGGLEAQIGWYVNTHQKKEPWKLLSQSEKAKDAMTLRSGKVLSDPTPPENSDNPMNVLGDWVVSSDNYRNAKVGVGTSKGPEVVQKDTSKIHKTPDPYVPPIPFPGRL</sequence>
<accession>A0ACC2L3N6</accession>